<gene>
    <name evidence="4" type="ORF">SAMN05421810_102128</name>
</gene>
<dbReference type="PANTHER" id="PTHR34295:SF1">
    <property type="entry name" value="BIOTIN TRANSPORTER BIOY"/>
    <property type="match status" value="1"/>
</dbReference>
<comment type="subcellular location">
    <subcellularLocation>
        <location evidence="2">Cell membrane</location>
        <topology evidence="2">Multi-pass membrane protein</topology>
    </subcellularLocation>
</comment>
<name>A0A1I5P2U8_9PSEU</name>
<evidence type="ECO:0000313" key="4">
    <source>
        <dbReference type="EMBL" id="SFP28414.1"/>
    </source>
</evidence>
<feature type="transmembrane region" description="Helical" evidence="3">
    <location>
        <begin position="172"/>
        <end position="189"/>
    </location>
</feature>
<accession>A0A1I5P2U8</accession>
<keyword evidence="2 3" id="KW-0472">Membrane</keyword>
<dbReference type="Gene3D" id="1.10.1760.20">
    <property type="match status" value="1"/>
</dbReference>
<evidence type="ECO:0000313" key="5">
    <source>
        <dbReference type="Proteomes" id="UP000198727"/>
    </source>
</evidence>
<comment type="similarity">
    <text evidence="1 2">Belongs to the BioY family.</text>
</comment>
<evidence type="ECO:0000256" key="3">
    <source>
        <dbReference type="SAM" id="Phobius"/>
    </source>
</evidence>
<dbReference type="InterPro" id="IPR003784">
    <property type="entry name" value="BioY"/>
</dbReference>
<dbReference type="GO" id="GO:0005886">
    <property type="term" value="C:plasma membrane"/>
    <property type="evidence" value="ECO:0007669"/>
    <property type="project" value="UniProtKB-SubCell"/>
</dbReference>
<feature type="transmembrane region" description="Helical" evidence="3">
    <location>
        <begin position="21"/>
        <end position="43"/>
    </location>
</feature>
<dbReference type="OrthoDB" id="1496139at2"/>
<dbReference type="Pfam" id="PF02632">
    <property type="entry name" value="BioY"/>
    <property type="match status" value="1"/>
</dbReference>
<dbReference type="PANTHER" id="PTHR34295">
    <property type="entry name" value="BIOTIN TRANSPORTER BIOY"/>
    <property type="match status" value="1"/>
</dbReference>
<feature type="transmembrane region" description="Helical" evidence="3">
    <location>
        <begin position="96"/>
        <end position="118"/>
    </location>
</feature>
<organism evidence="4 5">
    <name type="scientific">Amycolatopsis arida</name>
    <dbReference type="NCBI Taxonomy" id="587909"/>
    <lineage>
        <taxon>Bacteria</taxon>
        <taxon>Bacillati</taxon>
        <taxon>Actinomycetota</taxon>
        <taxon>Actinomycetes</taxon>
        <taxon>Pseudonocardiales</taxon>
        <taxon>Pseudonocardiaceae</taxon>
        <taxon>Amycolatopsis</taxon>
    </lineage>
</organism>
<protein>
    <recommendedName>
        <fullName evidence="2">Biotin transporter</fullName>
    </recommendedName>
</protein>
<proteinExistence type="inferred from homology"/>
<keyword evidence="3" id="KW-1133">Transmembrane helix</keyword>
<dbReference type="Proteomes" id="UP000198727">
    <property type="component" value="Unassembled WGS sequence"/>
</dbReference>
<keyword evidence="3" id="KW-0812">Transmembrane</keyword>
<reference evidence="5" key="1">
    <citation type="submission" date="2016-10" db="EMBL/GenBank/DDBJ databases">
        <authorList>
            <person name="Varghese N."/>
            <person name="Submissions S."/>
        </authorList>
    </citation>
    <scope>NUCLEOTIDE SEQUENCE [LARGE SCALE GENOMIC DNA]</scope>
    <source>
        <strain evidence="5">CGMCC 4.5579</strain>
    </source>
</reference>
<dbReference type="STRING" id="587909.SAMN05421810_102128"/>
<evidence type="ECO:0000256" key="2">
    <source>
        <dbReference type="PIRNR" id="PIRNR016661"/>
    </source>
</evidence>
<dbReference type="AlphaFoldDB" id="A0A1I5P2U8"/>
<dbReference type="RefSeq" id="WP_092528776.1">
    <property type="nucleotide sequence ID" value="NZ_FOWW01000002.1"/>
</dbReference>
<dbReference type="GO" id="GO:0015225">
    <property type="term" value="F:biotin transmembrane transporter activity"/>
    <property type="evidence" value="ECO:0007669"/>
    <property type="project" value="UniProtKB-UniRule"/>
</dbReference>
<dbReference type="EMBL" id="FOWW01000002">
    <property type="protein sequence ID" value="SFP28414.1"/>
    <property type="molecule type" value="Genomic_DNA"/>
</dbReference>
<keyword evidence="5" id="KW-1185">Reference proteome</keyword>
<keyword evidence="2" id="KW-0813">Transport</keyword>
<keyword evidence="2" id="KW-1003">Cell membrane</keyword>
<feature type="transmembrane region" description="Helical" evidence="3">
    <location>
        <begin position="130"/>
        <end position="152"/>
    </location>
</feature>
<sequence length="196" mass="19457">MSTLSLATRKPVLADLVPGALARDITLVVAGAALTGLAAQVVLPVPGSPVPMTGQTFAALLVGAALGWRRGGAALLLYLVAGAAGVPWFNGGSAGLFGASAGYVVGFVFAAALVGALAGRGGDRTPLRTAGTMALGNLVIYAVGVPWLMATASLDLTGGLAKGVLPFLVGDALKIAVAAGLLPATWALVRRFRREG</sequence>
<dbReference type="PIRSF" id="PIRSF016661">
    <property type="entry name" value="BioY"/>
    <property type="match status" value="1"/>
</dbReference>
<evidence type="ECO:0000256" key="1">
    <source>
        <dbReference type="ARBA" id="ARBA00010692"/>
    </source>
</evidence>